<protein>
    <recommendedName>
        <fullName evidence="4">DUF5666 domain-containing protein</fullName>
    </recommendedName>
</protein>
<name>A0A2P1PRH1_9GAMM</name>
<feature type="chain" id="PRO_5015107920" description="DUF5666 domain-containing protein" evidence="1">
    <location>
        <begin position="24"/>
        <end position="96"/>
    </location>
</feature>
<reference evidence="2 3" key="2">
    <citation type="submission" date="2018-03" db="EMBL/GenBank/DDBJ databases">
        <authorList>
            <person name="Keele B.F."/>
        </authorList>
    </citation>
    <scope>NUCLEOTIDE SEQUENCE [LARGE SCALE GENOMIC DNA]</scope>
    <source>
        <strain evidence="2 3">D13</strain>
    </source>
</reference>
<sequence>MNQKLNVIALLFVIGFASMPSNAAVNVDYRNFDSDAHEFTALCSGSRATITFDRNTTSSATLQGSAPCVIKQAADEIILKGGEELEIKNGVIKIVG</sequence>
<keyword evidence="1" id="KW-0732">Signal</keyword>
<accession>A0A2P1PRH1</accession>
<organism evidence="2 3">
    <name type="scientific">Ahniella affigens</name>
    <dbReference type="NCBI Taxonomy" id="2021234"/>
    <lineage>
        <taxon>Bacteria</taxon>
        <taxon>Pseudomonadati</taxon>
        <taxon>Pseudomonadota</taxon>
        <taxon>Gammaproteobacteria</taxon>
        <taxon>Lysobacterales</taxon>
        <taxon>Rhodanobacteraceae</taxon>
        <taxon>Ahniella</taxon>
    </lineage>
</organism>
<proteinExistence type="predicted"/>
<feature type="signal peptide" evidence="1">
    <location>
        <begin position="1"/>
        <end position="23"/>
    </location>
</feature>
<evidence type="ECO:0000313" key="3">
    <source>
        <dbReference type="Proteomes" id="UP000241074"/>
    </source>
</evidence>
<dbReference type="EMBL" id="CP027860">
    <property type="protein sequence ID" value="AVP97443.1"/>
    <property type="molecule type" value="Genomic_DNA"/>
</dbReference>
<gene>
    <name evidence="2" type="ORF">C7S18_09645</name>
</gene>
<evidence type="ECO:0000313" key="2">
    <source>
        <dbReference type="EMBL" id="AVP97443.1"/>
    </source>
</evidence>
<dbReference type="KEGG" id="xba:C7S18_09645"/>
<evidence type="ECO:0000256" key="1">
    <source>
        <dbReference type="SAM" id="SignalP"/>
    </source>
</evidence>
<reference evidence="2 3" key="1">
    <citation type="submission" date="2018-03" db="EMBL/GenBank/DDBJ databases">
        <title>Ahniella affigens gen. nov., sp. nov., a gammaproteobacterium isolated from sandy soil near a stream.</title>
        <authorList>
            <person name="Ko Y."/>
            <person name="Kim J.-H."/>
        </authorList>
    </citation>
    <scope>NUCLEOTIDE SEQUENCE [LARGE SCALE GENOMIC DNA]</scope>
    <source>
        <strain evidence="2 3">D13</strain>
    </source>
</reference>
<keyword evidence="3" id="KW-1185">Reference proteome</keyword>
<dbReference type="AlphaFoldDB" id="A0A2P1PRH1"/>
<dbReference type="RefSeq" id="WP_106891367.1">
    <property type="nucleotide sequence ID" value="NZ_CP027860.1"/>
</dbReference>
<dbReference type="Proteomes" id="UP000241074">
    <property type="component" value="Chromosome"/>
</dbReference>
<evidence type="ECO:0008006" key="4">
    <source>
        <dbReference type="Google" id="ProtNLM"/>
    </source>
</evidence>